<name>A0A2N6CU12_9GAMM</name>
<reference evidence="3 4" key="1">
    <citation type="submission" date="2017-11" db="EMBL/GenBank/DDBJ databases">
        <title>Genome-resolved metagenomics identifies genetic mobility, metabolic interactions, and unexpected diversity in perchlorate-reducing communities.</title>
        <authorList>
            <person name="Barnum T.P."/>
            <person name="Figueroa I.A."/>
            <person name="Carlstrom C.I."/>
            <person name="Lucas L.N."/>
            <person name="Engelbrektson A.L."/>
            <person name="Coates J.D."/>
        </authorList>
    </citation>
    <scope>NUCLEOTIDE SEQUENCE [LARGE SCALE GENOMIC DNA]</scope>
    <source>
        <strain evidence="3">BM301</strain>
    </source>
</reference>
<gene>
    <name evidence="3" type="ORF">C0630_14510</name>
</gene>
<dbReference type="PANTHER" id="PTHR35894">
    <property type="entry name" value="GENERAL SECRETION PATHWAY PROTEIN A-RELATED"/>
    <property type="match status" value="1"/>
</dbReference>
<evidence type="ECO:0000259" key="2">
    <source>
        <dbReference type="Pfam" id="PF13401"/>
    </source>
</evidence>
<dbReference type="EMBL" id="PKUN01000023">
    <property type="protein sequence ID" value="PLX60655.1"/>
    <property type="molecule type" value="Genomic_DNA"/>
</dbReference>
<dbReference type="AlphaFoldDB" id="A0A2N6CU12"/>
<dbReference type="Proteomes" id="UP000235015">
    <property type="component" value="Unassembled WGS sequence"/>
</dbReference>
<evidence type="ECO:0000313" key="3">
    <source>
        <dbReference type="EMBL" id="PLX60655.1"/>
    </source>
</evidence>
<dbReference type="SUPFAM" id="SSF52540">
    <property type="entry name" value="P-loop containing nucleoside triphosphate hydrolases"/>
    <property type="match status" value="1"/>
</dbReference>
<feature type="region of interest" description="Disordered" evidence="1">
    <location>
        <begin position="1"/>
        <end position="29"/>
    </location>
</feature>
<dbReference type="InterPro" id="IPR052026">
    <property type="entry name" value="ExeA_AAA_ATPase_DNA-bind"/>
</dbReference>
<comment type="caution">
    <text evidence="3">The sequence shown here is derived from an EMBL/GenBank/DDBJ whole genome shotgun (WGS) entry which is preliminary data.</text>
</comment>
<dbReference type="PANTHER" id="PTHR35894:SF1">
    <property type="entry name" value="PHOSPHORIBULOKINASE _ URIDINE KINASE FAMILY"/>
    <property type="match status" value="1"/>
</dbReference>
<accession>A0A2N6CU12</accession>
<dbReference type="Gene3D" id="3.40.50.300">
    <property type="entry name" value="P-loop containing nucleotide triphosphate hydrolases"/>
    <property type="match status" value="1"/>
</dbReference>
<feature type="region of interest" description="Disordered" evidence="1">
    <location>
        <begin position="315"/>
        <end position="360"/>
    </location>
</feature>
<sequence length="360" mass="39788">MSMEERAADAEESAIPSREHGSDSAQGRAATFFSTPELRQRLDLLRHLTDNSEKILLIKGVDGSGKSTLLQQFRQLSRDEWVICCLNADHMLQPDQFFSLLFRRFGLADSAAMNIDELLKRFEMLQAAGRLPIIVIDDAHLLPVATLIALFRLFERRPGNRALIRMVLFATPEINTQFQTPQLQAMNLQSVQSLEMPLFDMAQAQAFIGFLLDLEDKQRGLKLAAGRIERIIKESAGVPGVLEAQLQSVFAVAPDRAVETVAETGRKKTIDVRTILADLPVSVLVGAPLLGLLLLLTLIFQDEINGLFDQTGTEPVAEDAAMPREDGLRPLKLPEPGNSVEPPSLVSTPVDPPLKRCPPR</sequence>
<dbReference type="STRING" id="1111735.GCA_000428045_02113"/>
<evidence type="ECO:0000313" key="4">
    <source>
        <dbReference type="Proteomes" id="UP000235015"/>
    </source>
</evidence>
<proteinExistence type="predicted"/>
<dbReference type="GO" id="GO:0016887">
    <property type="term" value="F:ATP hydrolysis activity"/>
    <property type="evidence" value="ECO:0007669"/>
    <property type="project" value="InterPro"/>
</dbReference>
<feature type="compositionally biased region" description="Pro residues" evidence="1">
    <location>
        <begin position="350"/>
        <end position="360"/>
    </location>
</feature>
<dbReference type="Pfam" id="PF13401">
    <property type="entry name" value="AAA_22"/>
    <property type="match status" value="1"/>
</dbReference>
<organism evidence="3 4">
    <name type="scientific">Sedimenticola selenatireducens</name>
    <dbReference type="NCBI Taxonomy" id="191960"/>
    <lineage>
        <taxon>Bacteria</taxon>
        <taxon>Pseudomonadati</taxon>
        <taxon>Pseudomonadota</taxon>
        <taxon>Gammaproteobacteria</taxon>
        <taxon>Chromatiales</taxon>
        <taxon>Sedimenticolaceae</taxon>
        <taxon>Sedimenticola</taxon>
    </lineage>
</organism>
<dbReference type="RefSeq" id="WP_337954806.1">
    <property type="nucleotide sequence ID" value="NZ_PKUN01000023.1"/>
</dbReference>
<evidence type="ECO:0000256" key="1">
    <source>
        <dbReference type="SAM" id="MobiDB-lite"/>
    </source>
</evidence>
<protein>
    <recommendedName>
        <fullName evidence="2">ORC1/DEAH AAA+ ATPase domain-containing protein</fullName>
    </recommendedName>
</protein>
<dbReference type="InterPro" id="IPR049945">
    <property type="entry name" value="AAA_22"/>
</dbReference>
<dbReference type="InterPro" id="IPR027417">
    <property type="entry name" value="P-loop_NTPase"/>
</dbReference>
<feature type="domain" description="ORC1/DEAH AAA+ ATPase" evidence="2">
    <location>
        <begin position="52"/>
        <end position="177"/>
    </location>
</feature>